<name>A0A2P2Q2J9_RHIMU</name>
<sequence>MKYSRGESKKEFEPSAHRSKLVELGAWFLLH</sequence>
<organism evidence="1">
    <name type="scientific">Rhizophora mucronata</name>
    <name type="common">Asiatic mangrove</name>
    <dbReference type="NCBI Taxonomy" id="61149"/>
    <lineage>
        <taxon>Eukaryota</taxon>
        <taxon>Viridiplantae</taxon>
        <taxon>Streptophyta</taxon>
        <taxon>Embryophyta</taxon>
        <taxon>Tracheophyta</taxon>
        <taxon>Spermatophyta</taxon>
        <taxon>Magnoliopsida</taxon>
        <taxon>eudicotyledons</taxon>
        <taxon>Gunneridae</taxon>
        <taxon>Pentapetalae</taxon>
        <taxon>rosids</taxon>
        <taxon>fabids</taxon>
        <taxon>Malpighiales</taxon>
        <taxon>Rhizophoraceae</taxon>
        <taxon>Rhizophora</taxon>
    </lineage>
</organism>
<dbReference type="AlphaFoldDB" id="A0A2P2Q2J9"/>
<reference evidence="1" key="1">
    <citation type="submission" date="2018-02" db="EMBL/GenBank/DDBJ databases">
        <title>Rhizophora mucronata_Transcriptome.</title>
        <authorList>
            <person name="Meera S.P."/>
            <person name="Sreeshan A."/>
            <person name="Augustine A."/>
        </authorList>
    </citation>
    <scope>NUCLEOTIDE SEQUENCE</scope>
    <source>
        <tissue evidence="1">Leaf</tissue>
    </source>
</reference>
<dbReference type="EMBL" id="GGEC01080734">
    <property type="protein sequence ID" value="MBX61218.1"/>
    <property type="molecule type" value="Transcribed_RNA"/>
</dbReference>
<proteinExistence type="predicted"/>
<evidence type="ECO:0000313" key="1">
    <source>
        <dbReference type="EMBL" id="MBX61218.1"/>
    </source>
</evidence>
<accession>A0A2P2Q2J9</accession>
<protein>
    <submittedName>
        <fullName evidence="1">Uncharacterized protein</fullName>
    </submittedName>
</protein>